<proteinExistence type="predicted"/>
<evidence type="ECO:0000313" key="2">
    <source>
        <dbReference type="EMBL" id="KFD47888.1"/>
    </source>
</evidence>
<dbReference type="Proteomes" id="UP000030764">
    <property type="component" value="Unassembled WGS sequence"/>
</dbReference>
<keyword evidence="3" id="KW-1185">Reference proteome</keyword>
<feature type="region of interest" description="Disordered" evidence="1">
    <location>
        <begin position="52"/>
        <end position="77"/>
    </location>
</feature>
<organism evidence="2 3">
    <name type="scientific">Trichuris suis</name>
    <name type="common">pig whipworm</name>
    <dbReference type="NCBI Taxonomy" id="68888"/>
    <lineage>
        <taxon>Eukaryota</taxon>
        <taxon>Metazoa</taxon>
        <taxon>Ecdysozoa</taxon>
        <taxon>Nematoda</taxon>
        <taxon>Enoplea</taxon>
        <taxon>Dorylaimia</taxon>
        <taxon>Trichinellida</taxon>
        <taxon>Trichuridae</taxon>
        <taxon>Trichuris</taxon>
    </lineage>
</organism>
<evidence type="ECO:0000256" key="1">
    <source>
        <dbReference type="SAM" id="MobiDB-lite"/>
    </source>
</evidence>
<gene>
    <name evidence="2" type="ORF">M513_11241</name>
</gene>
<accession>A0A085LSE2</accession>
<dbReference type="AlphaFoldDB" id="A0A085LSE2"/>
<name>A0A085LSE2_9BILA</name>
<dbReference type="EMBL" id="KL363311">
    <property type="protein sequence ID" value="KFD47888.1"/>
    <property type="molecule type" value="Genomic_DNA"/>
</dbReference>
<sequence length="77" mass="8408">MSIRRGIRGGRSADGRARTDMSALTSSIEERIEAAVAPFASAVTELTQEVRKCTVSQQQRSDGSDESDDSRCEEMRA</sequence>
<protein>
    <submittedName>
        <fullName evidence="2">Uncharacterized protein</fullName>
    </submittedName>
</protein>
<evidence type="ECO:0000313" key="3">
    <source>
        <dbReference type="Proteomes" id="UP000030764"/>
    </source>
</evidence>
<feature type="region of interest" description="Disordered" evidence="1">
    <location>
        <begin position="1"/>
        <end position="22"/>
    </location>
</feature>
<reference evidence="2 3" key="1">
    <citation type="journal article" date="2014" name="Nat. Genet.">
        <title>Genome and transcriptome of the porcine whipworm Trichuris suis.</title>
        <authorList>
            <person name="Jex A.R."/>
            <person name="Nejsum P."/>
            <person name="Schwarz E.M."/>
            <person name="Hu L."/>
            <person name="Young N.D."/>
            <person name="Hall R.S."/>
            <person name="Korhonen P.K."/>
            <person name="Liao S."/>
            <person name="Thamsborg S."/>
            <person name="Xia J."/>
            <person name="Xu P."/>
            <person name="Wang S."/>
            <person name="Scheerlinck J.P."/>
            <person name="Hofmann A."/>
            <person name="Sternberg P.W."/>
            <person name="Wang J."/>
            <person name="Gasser R.B."/>
        </authorList>
    </citation>
    <scope>NUCLEOTIDE SEQUENCE [LARGE SCALE GENOMIC DNA]</scope>
    <source>
        <strain evidence="2">DCEP-RM93M</strain>
    </source>
</reference>